<evidence type="ECO:0000256" key="2">
    <source>
        <dbReference type="SAM" id="Phobius"/>
    </source>
</evidence>
<feature type="compositionally biased region" description="Low complexity" evidence="1">
    <location>
        <begin position="27"/>
        <end position="37"/>
    </location>
</feature>
<dbReference type="EMBL" id="ML734555">
    <property type="protein sequence ID" value="KAB8252385.1"/>
    <property type="molecule type" value="Genomic_DNA"/>
</dbReference>
<accession>A0A5N6HDN1</accession>
<dbReference type="AlphaFoldDB" id="A0A5N6HDN1"/>
<dbReference type="Proteomes" id="UP000325434">
    <property type="component" value="Unassembled WGS sequence"/>
</dbReference>
<keyword evidence="2" id="KW-0472">Membrane</keyword>
<keyword evidence="2" id="KW-0812">Transmembrane</keyword>
<name>A0A5N6HDN1_ASPFL</name>
<evidence type="ECO:0000313" key="3">
    <source>
        <dbReference type="EMBL" id="KAB8252385.1"/>
    </source>
</evidence>
<keyword evidence="2" id="KW-1133">Transmembrane helix</keyword>
<organism evidence="3">
    <name type="scientific">Aspergillus flavus</name>
    <dbReference type="NCBI Taxonomy" id="5059"/>
    <lineage>
        <taxon>Eukaryota</taxon>
        <taxon>Fungi</taxon>
        <taxon>Dikarya</taxon>
        <taxon>Ascomycota</taxon>
        <taxon>Pezizomycotina</taxon>
        <taxon>Eurotiomycetes</taxon>
        <taxon>Eurotiomycetidae</taxon>
        <taxon>Eurotiales</taxon>
        <taxon>Aspergillaceae</taxon>
        <taxon>Aspergillus</taxon>
        <taxon>Aspergillus subgen. Circumdati</taxon>
    </lineage>
</organism>
<proteinExistence type="predicted"/>
<sequence>MPESEQRNHRNAQNQQTTCSKRKRGGSSKNSGNRLSSQLFNRGHLRLPLFQRMDRSHIIPSALPLATPMLLIVKAIAFRPFGRRLPRRQAPRKRR</sequence>
<feature type="transmembrane region" description="Helical" evidence="2">
    <location>
        <begin position="58"/>
        <end position="78"/>
    </location>
</feature>
<evidence type="ECO:0000256" key="1">
    <source>
        <dbReference type="SAM" id="MobiDB-lite"/>
    </source>
</evidence>
<feature type="region of interest" description="Disordered" evidence="1">
    <location>
        <begin position="1"/>
        <end position="39"/>
    </location>
</feature>
<reference evidence="3" key="1">
    <citation type="submission" date="2019-04" db="EMBL/GenBank/DDBJ databases">
        <title>Friends and foes A comparative genomics study of 23 Aspergillus species from section Flavi.</title>
        <authorList>
            <consortium name="DOE Joint Genome Institute"/>
            <person name="Kjaerbolling I."/>
            <person name="Vesth T."/>
            <person name="Frisvad J.C."/>
            <person name="Nybo J.L."/>
            <person name="Theobald S."/>
            <person name="Kildgaard S."/>
            <person name="Isbrandt T."/>
            <person name="Kuo A."/>
            <person name="Sato A."/>
            <person name="Lyhne E.K."/>
            <person name="Kogle M.E."/>
            <person name="Wiebenga A."/>
            <person name="Kun R.S."/>
            <person name="Lubbers R.J."/>
            <person name="Makela M.R."/>
            <person name="Barry K."/>
            <person name="Chovatia M."/>
            <person name="Clum A."/>
            <person name="Daum C."/>
            <person name="Haridas S."/>
            <person name="He G."/>
            <person name="LaButti K."/>
            <person name="Lipzen A."/>
            <person name="Mondo S."/>
            <person name="Riley R."/>
            <person name="Salamov A."/>
            <person name="Simmons B.A."/>
            <person name="Magnuson J.K."/>
            <person name="Henrissat B."/>
            <person name="Mortensen U.H."/>
            <person name="Larsen T.O."/>
            <person name="Devries R.P."/>
            <person name="Grigoriev I.V."/>
            <person name="Machida M."/>
            <person name="Baker S.E."/>
            <person name="Andersen M.R."/>
        </authorList>
    </citation>
    <scope>NUCLEOTIDE SEQUENCE [LARGE SCALE GENOMIC DNA]</scope>
    <source>
        <strain evidence="3">CBS 121.62</strain>
    </source>
</reference>
<gene>
    <name evidence="3" type="ORF">BDV35DRAFT_336267</name>
</gene>
<protein>
    <submittedName>
        <fullName evidence="3">Uncharacterized protein</fullName>
    </submittedName>
</protein>